<dbReference type="SUPFAM" id="SSF52540">
    <property type="entry name" value="P-loop containing nucleoside triphosphate hydrolases"/>
    <property type="match status" value="1"/>
</dbReference>
<proteinExistence type="predicted"/>
<evidence type="ECO:0000313" key="2">
    <source>
        <dbReference type="Proteomes" id="UP000177090"/>
    </source>
</evidence>
<protein>
    <submittedName>
        <fullName evidence="1">ATPase</fullName>
    </submittedName>
</protein>
<name>A0A1G2QKS1_9BACT</name>
<accession>A0A1G2QKS1</accession>
<organism evidence="1 2">
    <name type="scientific">Candidatus Vogelbacteria bacterium RIFOXYD1_FULL_51_18</name>
    <dbReference type="NCBI Taxonomy" id="1802440"/>
    <lineage>
        <taxon>Bacteria</taxon>
        <taxon>Candidatus Vogeliibacteriota</taxon>
    </lineage>
</organism>
<dbReference type="STRING" id="1802440.A2569_02160"/>
<dbReference type="Gene3D" id="3.40.50.300">
    <property type="entry name" value="P-loop containing nucleotide triphosphate hydrolases"/>
    <property type="match status" value="1"/>
</dbReference>
<reference evidence="1 2" key="1">
    <citation type="journal article" date="2016" name="Nat. Commun.">
        <title>Thousands of microbial genomes shed light on interconnected biogeochemical processes in an aquifer system.</title>
        <authorList>
            <person name="Anantharaman K."/>
            <person name="Brown C.T."/>
            <person name="Hug L.A."/>
            <person name="Sharon I."/>
            <person name="Castelle C.J."/>
            <person name="Probst A.J."/>
            <person name="Thomas B.C."/>
            <person name="Singh A."/>
            <person name="Wilkins M.J."/>
            <person name="Karaoz U."/>
            <person name="Brodie E.L."/>
            <person name="Williams K.H."/>
            <person name="Hubbard S.S."/>
            <person name="Banfield J.F."/>
        </authorList>
    </citation>
    <scope>NUCLEOTIDE SEQUENCE [LARGE SCALE GENOMIC DNA]</scope>
</reference>
<dbReference type="InterPro" id="IPR027417">
    <property type="entry name" value="P-loop_NTPase"/>
</dbReference>
<gene>
    <name evidence="1" type="ORF">A2569_02160</name>
</gene>
<dbReference type="NCBIfam" id="NF041815">
    <property type="entry name" value="Avs4"/>
    <property type="match status" value="1"/>
</dbReference>
<evidence type="ECO:0000313" key="1">
    <source>
        <dbReference type="EMBL" id="OHA60551.1"/>
    </source>
</evidence>
<dbReference type="EMBL" id="MHTL01000012">
    <property type="protein sequence ID" value="OHA60551.1"/>
    <property type="molecule type" value="Genomic_DNA"/>
</dbReference>
<sequence>MTMIKPSWNIFKAKFSENPQNNFEWFCYSLFCREFNKIVGIFRYKNQSAIETDTVQEKEEVIGWQAKFYSTSLSNHTTELIGVLEKAKRDYTNITKLILYTNEEWVQNKGKEPQGKKDVEGKANTLGIKLEWRTASFFESTFVSVDNEIIAKHFFSLDKSIFDLIKNQQDHSENILSEIQTTIAFNGQNIKIDRSGNLEKIKTSLDKVLILSGVGGVGKTAVIKDFYEETKGKIPFYIFKATEFELRNLSEFFTGYSFQDFLDGHKNDGDKIIAIDSAEKLLDLKNTDPFKEFLSIVVKENWKVIFTTRDNYLEDLNYQFFEIYGIAPLNINIQNLEAKELSKLSETYKFSLPSDEKLLDLVRNPFYLNEYLKIYKEGEQINYTDFKDKLWNKIIIKSKPAREQCFLKMALQRATDGQFFINPDCESEILDNELKKDGILGYESPHGYFITHDIYEEWALEKNIQIEFGKKTDTKTFFQNLGSSLPLRRAFRKWVSEKLLLQNEEIKTFIEEAVKNNGVESFWKDEILVSVLLSDFSSVFFEFFKNELLSIPEKVVKYDNSSKVAQSLTVNYKYEESLLHKMFFLLRIACKEVDDDFFKQLGVKNLNIFSLKYILTRPKGQGWESLIKFVFENFDQVGIRNIHFILPIIHDWTSKFKEGETTKYSGLMALKYYQWTIKEDVHISDDGTKDKLLQTILYSSLEIKGQLEGIFKEIVKNKWKRHRDPYVDLSEIILTKFEGVTIAKTFPKYVLELADLFWSFTPKEDHFSGRSGIDIAEHFDMEDDHLDYFPASSYQTPIYWLLQSSLQETIDFILKFTNKAVEYFAKSEFAKYEVEEVEVFIEKDKPIKQYISCRLWCAFRGTQVAPHVLESMHMALERYFLEIGKVTDSKTLESWLLYLIRNSKSASISGVVASVVSAYPEKTFNVAKILFRTKDFFLYDTSRLVLDQGQKSSLLSLRASFGINSKNEIHEEERLKTCDDKHRKWSLENVFLNYQLFRSEEVDEEESKNRQKILWEILDDYYKKLPDPSVETESDKTWRLYLARMDRRKMNLVSEKTDDGYLINFNPQIDPKLKEYSEKSLEKNSESSKYLQLKLWANFRLRNDEKYKQYNKYEDDPKLPLKEVEEIIAKLKTVKKPESLKLQHSEEESFYLLNHSIPSEVCSVMIRDFLDKLSKEEGEFCADIVLEAVSSSSGPNYQYQVTDGAQSAISVLPVLFEKFPKEKGKIKEILLFNLFNYYPIDMAGTSFNVFSITAIHKLWSTNFDDAQSLLFGYLYLKPKFDELREKIRQEKYIKNQYDIQDSDAMKRFLEENKVYLEKIQNNQLLIGDVGDIEQIDLYTLKTAFQLIPLKTKNEEHKIVVKKTIFAFAEKLISNDREDRVDYATKHGFLEKLAYLVLSSSKEEIQEYLQPFLDKFNSSEAIADLFEEFISAEDYLNSYEIFWEVWRIFNEKIIELCKKGDGYWYVDKIIKSYLFAQNPWKESATEWHTFKDSDKRFFKEISENIGQCASTLYAISKLLNDIGSTYMEDGVQWISGMLVKNKNLFTAKLEVNTLFYIENLIRKYIYKNRTKIRETKKLKQDVLVILDFLIAKGSVVGYILRESIV</sequence>
<comment type="caution">
    <text evidence="1">The sequence shown here is derived from an EMBL/GenBank/DDBJ whole genome shotgun (WGS) entry which is preliminary data.</text>
</comment>
<dbReference type="Proteomes" id="UP000177090">
    <property type="component" value="Unassembled WGS sequence"/>
</dbReference>